<reference evidence="4 5" key="1">
    <citation type="journal article" date="2010" name="J. Bacteriol.">
        <title>Complete Genome Sequence of Cronobacter turicensis LMG 23827, a foodborne pathogen causing deaths in neonates.</title>
        <authorList>
            <person name="Stephan R."/>
            <person name="Lehner A."/>
            <person name="Tischler P."/>
            <person name="Rattei T."/>
        </authorList>
    </citation>
    <scope>NUCLEOTIDE SEQUENCE [LARGE SCALE GENOMIC DNA]</scope>
    <source>
        <strain evidence="5">DSM 18703 / CCUG 55852 / LMG 23827 / z3032</strain>
    </source>
</reference>
<evidence type="ECO:0000313" key="4">
    <source>
        <dbReference type="EMBL" id="CBA31859.1"/>
    </source>
</evidence>
<dbReference type="InterPro" id="IPR020845">
    <property type="entry name" value="AMP-binding_CS"/>
</dbReference>
<dbReference type="KEGG" id="ctu:CTU_26280"/>
<dbReference type="Pfam" id="PF00501">
    <property type="entry name" value="AMP-binding"/>
    <property type="match status" value="1"/>
</dbReference>
<dbReference type="PATRIC" id="fig|693216.3.peg.2490"/>
<gene>
    <name evidence="4" type="ordered locus">Ctu_26280</name>
</gene>
<evidence type="ECO:0000256" key="1">
    <source>
        <dbReference type="ARBA" id="ARBA00022598"/>
    </source>
</evidence>
<sequence length="495" mass="53657">MRLDAGAVRPDRATGNTTDSGRGVMNAVPFWQLTQAPRDAVALIEDGGATLSYGELADRVTQVRAHLPARALMFCFCENSAASLTGYLAALNARAVPVMLDGQLDETLADALLARWRPGFLWLPEGRAWPGEVLLRHNGYQLIATHEPAPAMDDALALLITTSGSTGSPKLVRQSYENLLSNCASICDYLAIDANERPLVYLPMNYVYGLSVIHSHLAQGATLLMTRSGPVQPGFWAFVKSQQATSLAGVPYTFEMLNKLRFMRMTLPSLRTLTQAGGKLSTALHEAFAAWAQEQGKRFVVMYGASEATSRMGYLPAEHAATMAGAMGVAIPGGRFTLEDENGAEITAAQETGELIYYGPNVCPGYAQTRECLARGDDFKGRLATGDLARRDDNGVYTIVGRKKRFLKVFGNRVGLDELEQLVKNQFVGLECATGGVDDRITLFLTDETQAETVKSWLAQTCQLHHSAFRVVILDAIPKNAAGKTLYAQLEALSA</sequence>
<feature type="domain" description="AMP-dependent synthetase/ligase" evidence="3">
    <location>
        <begin position="32"/>
        <end position="366"/>
    </location>
</feature>
<dbReference type="PROSITE" id="PS00455">
    <property type="entry name" value="AMP_BINDING"/>
    <property type="match status" value="1"/>
</dbReference>
<feature type="region of interest" description="Disordered" evidence="2">
    <location>
        <begin position="1"/>
        <end position="20"/>
    </location>
</feature>
<keyword evidence="5" id="KW-1185">Reference proteome</keyword>
<dbReference type="Proteomes" id="UP000002069">
    <property type="component" value="Chromosome"/>
</dbReference>
<dbReference type="InterPro" id="IPR000873">
    <property type="entry name" value="AMP-dep_synth/lig_dom"/>
</dbReference>
<dbReference type="SUPFAM" id="SSF56801">
    <property type="entry name" value="Acetyl-CoA synthetase-like"/>
    <property type="match status" value="1"/>
</dbReference>
<dbReference type="EMBL" id="FN543093">
    <property type="protein sequence ID" value="CBA31859.1"/>
    <property type="molecule type" value="Genomic_DNA"/>
</dbReference>
<dbReference type="InterPro" id="IPR050237">
    <property type="entry name" value="ATP-dep_AMP-bd_enzyme"/>
</dbReference>
<evidence type="ECO:0000256" key="2">
    <source>
        <dbReference type="SAM" id="MobiDB-lite"/>
    </source>
</evidence>
<dbReference type="PANTHER" id="PTHR43767">
    <property type="entry name" value="LONG-CHAIN-FATTY-ACID--COA LIGASE"/>
    <property type="match status" value="1"/>
</dbReference>
<dbReference type="PANTHER" id="PTHR43767:SF1">
    <property type="entry name" value="NONRIBOSOMAL PEPTIDE SYNTHASE PES1 (EUROFUNG)-RELATED"/>
    <property type="match status" value="1"/>
</dbReference>
<evidence type="ECO:0000259" key="3">
    <source>
        <dbReference type="Pfam" id="PF00501"/>
    </source>
</evidence>
<proteinExistence type="predicted"/>
<reference evidence="5" key="2">
    <citation type="journal article" date="2011" name="J. Bacteriol.">
        <title>Complete genome sequence of Cronobacter turicensis LMG 23827, a food-borne pathogen causing deaths in neonates.</title>
        <authorList>
            <person name="Stephan R."/>
            <person name="Lehner A."/>
            <person name="Tischler P."/>
            <person name="Rattei T."/>
        </authorList>
    </citation>
    <scope>NUCLEOTIDE SEQUENCE [LARGE SCALE GENOMIC DNA]</scope>
    <source>
        <strain evidence="5">DSM 18703 / CCUG 55852 / LMG 23827 / z3032</strain>
    </source>
</reference>
<accession>C9XV72</accession>
<protein>
    <recommendedName>
        <fullName evidence="3">AMP-dependent synthetase/ligase domain-containing protein</fullName>
    </recommendedName>
</protein>
<dbReference type="GO" id="GO:0016877">
    <property type="term" value="F:ligase activity, forming carbon-sulfur bonds"/>
    <property type="evidence" value="ECO:0007669"/>
    <property type="project" value="UniProtKB-ARBA"/>
</dbReference>
<dbReference type="InterPro" id="IPR042099">
    <property type="entry name" value="ANL_N_sf"/>
</dbReference>
<keyword evidence="1" id="KW-0436">Ligase</keyword>
<evidence type="ECO:0000313" key="5">
    <source>
        <dbReference type="Proteomes" id="UP000002069"/>
    </source>
</evidence>
<organism evidence="4 5">
    <name type="scientific">Cronobacter turicensis (strain DSM 18703 / CCUG 55852 / LMG 23827 / z3032)</name>
    <dbReference type="NCBI Taxonomy" id="693216"/>
    <lineage>
        <taxon>Bacteria</taxon>
        <taxon>Pseudomonadati</taxon>
        <taxon>Pseudomonadota</taxon>
        <taxon>Gammaproteobacteria</taxon>
        <taxon>Enterobacterales</taxon>
        <taxon>Enterobacteriaceae</taxon>
        <taxon>Cronobacter</taxon>
    </lineage>
</organism>
<dbReference type="HOGENOM" id="CLU_000022_59_10_6"/>
<dbReference type="Gene3D" id="3.40.50.12780">
    <property type="entry name" value="N-terminal domain of ligase-like"/>
    <property type="match status" value="1"/>
</dbReference>
<name>C9XV72_CROTZ</name>
<dbReference type="AlphaFoldDB" id="C9XV72"/>